<dbReference type="EMBL" id="RWJN01000008">
    <property type="protein sequence ID" value="TCD71214.1"/>
    <property type="molecule type" value="Genomic_DNA"/>
</dbReference>
<feature type="compositionally biased region" description="Low complexity" evidence="1">
    <location>
        <begin position="118"/>
        <end position="134"/>
    </location>
</feature>
<reference evidence="2 3" key="1">
    <citation type="submission" date="2018-11" db="EMBL/GenBank/DDBJ databases">
        <title>Genome assembly of Steccherinum ochraceum LE-BIN_3174, the white-rot fungus of the Steccherinaceae family (The Residual Polyporoid clade, Polyporales, Basidiomycota).</title>
        <authorList>
            <person name="Fedorova T.V."/>
            <person name="Glazunova O.A."/>
            <person name="Landesman E.O."/>
            <person name="Moiseenko K.V."/>
            <person name="Psurtseva N.V."/>
            <person name="Savinova O.S."/>
            <person name="Shakhova N.V."/>
            <person name="Tyazhelova T.V."/>
            <person name="Vasina D.V."/>
        </authorList>
    </citation>
    <scope>NUCLEOTIDE SEQUENCE [LARGE SCALE GENOMIC DNA]</scope>
    <source>
        <strain evidence="2 3">LE-BIN_3174</strain>
    </source>
</reference>
<feature type="compositionally biased region" description="Pro residues" evidence="1">
    <location>
        <begin position="185"/>
        <end position="196"/>
    </location>
</feature>
<name>A0A4R0S3E7_9APHY</name>
<proteinExistence type="predicted"/>
<feature type="compositionally biased region" description="Polar residues" evidence="1">
    <location>
        <begin position="271"/>
        <end position="282"/>
    </location>
</feature>
<keyword evidence="3" id="KW-1185">Reference proteome</keyword>
<feature type="region of interest" description="Disordered" evidence="1">
    <location>
        <begin position="35"/>
        <end position="79"/>
    </location>
</feature>
<dbReference type="Proteomes" id="UP000292702">
    <property type="component" value="Unassembled WGS sequence"/>
</dbReference>
<gene>
    <name evidence="2" type="ORF">EIP91_011692</name>
</gene>
<evidence type="ECO:0000313" key="2">
    <source>
        <dbReference type="EMBL" id="TCD71214.1"/>
    </source>
</evidence>
<feature type="compositionally biased region" description="Polar residues" evidence="1">
    <location>
        <begin position="169"/>
        <end position="180"/>
    </location>
</feature>
<feature type="region of interest" description="Disordered" evidence="1">
    <location>
        <begin position="114"/>
        <end position="207"/>
    </location>
</feature>
<evidence type="ECO:0000313" key="3">
    <source>
        <dbReference type="Proteomes" id="UP000292702"/>
    </source>
</evidence>
<feature type="region of interest" description="Disordered" evidence="1">
    <location>
        <begin position="331"/>
        <end position="360"/>
    </location>
</feature>
<feature type="compositionally biased region" description="Polar residues" evidence="1">
    <location>
        <begin position="455"/>
        <end position="464"/>
    </location>
</feature>
<feature type="compositionally biased region" description="Polar residues" evidence="1">
    <location>
        <begin position="374"/>
        <end position="391"/>
    </location>
</feature>
<feature type="compositionally biased region" description="Low complexity" evidence="1">
    <location>
        <begin position="333"/>
        <end position="351"/>
    </location>
</feature>
<sequence length="573" mass="62557">MSDPYSFPDEEPIPYSPAADRELFQLDLEFVTSDYDQELGAEPRSAFEDSNSEYGSDEDSHFDRTRRHIRKSAGASTSAFGKKIRALKSSISLAHSKSRTSMASESSLALHPYPSHVSATASPRRAPSPLASPLYTASPRQDPSATMSSLSRTTTASHSASSSLDSANIGYQSSTTSVSQDDPRSPPSLPLPPLPPQKKTSADAPPLVHHDTALIFAHHLGSQEFDPYKEETVEVDGSMYRMTAVDPDTSMAQLESSLEKLKTHRPPTRPPSLQASQKQASPGKQLPPVPLIPRLPRSPEKVEQPLRMDVELHQSSAPMEKLGSTHISEWRFPPQSSAQSPPSSTTSAGPPRTVHDSKSPLNLLPLFDFEQRPAVSSMSPAESRSSKQIRQSRTLRRTSSLLNTNDIRQALGTVNKITTSTTSPGTAISRAAASEDSHSPYHTPSSFSSFKPSSTRQPSMTSPPNRVVPFINRPVRNDVIPDKGPYVPIVLRGPPPELLNSRSRRPSFIAPLARMRTMSRSSGIPVAEGGATDEVSSKGSRPRRFWERVSLLPEKRHRTRSSVAAVSLEHPRV</sequence>
<dbReference type="OrthoDB" id="10686323at2759"/>
<feature type="compositionally biased region" description="Low complexity" evidence="1">
    <location>
        <begin position="148"/>
        <end position="167"/>
    </location>
</feature>
<comment type="caution">
    <text evidence="2">The sequence shown here is derived from an EMBL/GenBank/DDBJ whole genome shotgun (WGS) entry which is preliminary data.</text>
</comment>
<feature type="compositionally biased region" description="Polar residues" evidence="1">
    <location>
        <begin position="417"/>
        <end position="426"/>
    </location>
</feature>
<feature type="region of interest" description="Disordered" evidence="1">
    <location>
        <begin position="244"/>
        <end position="298"/>
    </location>
</feature>
<feature type="region of interest" description="Disordered" evidence="1">
    <location>
        <begin position="523"/>
        <end position="543"/>
    </location>
</feature>
<dbReference type="AlphaFoldDB" id="A0A4R0S3E7"/>
<evidence type="ECO:0000256" key="1">
    <source>
        <dbReference type="SAM" id="MobiDB-lite"/>
    </source>
</evidence>
<organism evidence="2 3">
    <name type="scientific">Steccherinum ochraceum</name>
    <dbReference type="NCBI Taxonomy" id="92696"/>
    <lineage>
        <taxon>Eukaryota</taxon>
        <taxon>Fungi</taxon>
        <taxon>Dikarya</taxon>
        <taxon>Basidiomycota</taxon>
        <taxon>Agaricomycotina</taxon>
        <taxon>Agaricomycetes</taxon>
        <taxon>Polyporales</taxon>
        <taxon>Steccherinaceae</taxon>
        <taxon>Steccherinum</taxon>
    </lineage>
</organism>
<feature type="compositionally biased region" description="Low complexity" evidence="1">
    <location>
        <begin position="444"/>
        <end position="454"/>
    </location>
</feature>
<protein>
    <submittedName>
        <fullName evidence="2">Uncharacterized protein</fullName>
    </submittedName>
</protein>
<accession>A0A4R0S3E7</accession>
<feature type="region of interest" description="Disordered" evidence="1">
    <location>
        <begin position="417"/>
        <end position="469"/>
    </location>
</feature>
<feature type="compositionally biased region" description="Polar residues" evidence="1">
    <location>
        <begin position="138"/>
        <end position="147"/>
    </location>
</feature>
<feature type="region of interest" description="Disordered" evidence="1">
    <location>
        <begin position="373"/>
        <end position="403"/>
    </location>
</feature>